<dbReference type="AlphaFoldDB" id="A0A9Q1Q569"/>
<reference evidence="1" key="1">
    <citation type="submission" date="2022-04" db="EMBL/GenBank/DDBJ databases">
        <title>Carnegiea gigantea Genome sequencing and assembly v2.</title>
        <authorList>
            <person name="Copetti D."/>
            <person name="Sanderson M.J."/>
            <person name="Burquez A."/>
            <person name="Wojciechowski M.F."/>
        </authorList>
    </citation>
    <scope>NUCLEOTIDE SEQUENCE</scope>
    <source>
        <strain evidence="1">SGP5-SGP5p</strain>
        <tissue evidence="1">Aerial part</tissue>
    </source>
</reference>
<evidence type="ECO:0000313" key="1">
    <source>
        <dbReference type="EMBL" id="KAJ8429882.1"/>
    </source>
</evidence>
<name>A0A9Q1Q569_9CARY</name>
<protein>
    <recommendedName>
        <fullName evidence="3">Reverse transcriptase zinc-binding domain-containing protein</fullName>
    </recommendedName>
</protein>
<dbReference type="EMBL" id="JAKOGI010000849">
    <property type="protein sequence ID" value="KAJ8429882.1"/>
    <property type="molecule type" value="Genomic_DNA"/>
</dbReference>
<keyword evidence="2" id="KW-1185">Reference proteome</keyword>
<proteinExistence type="predicted"/>
<sequence length="162" mass="18726">MQCAICGAVEESDSHILIHCPMAMEIWNHSGFDRDLWDNNFPSIMDCILFAKKRLDLDHLGDFVAVLWECWNKRNRFIFGDRIYTFHGLADRAKNLVRSYRKVREGTGEGVSSTPQFWKPPEGMDSQELNLKKHAAVVLLSKRECNSVAHAIAHFQPFLYQE</sequence>
<accession>A0A9Q1Q569</accession>
<evidence type="ECO:0000313" key="2">
    <source>
        <dbReference type="Proteomes" id="UP001153076"/>
    </source>
</evidence>
<gene>
    <name evidence="1" type="ORF">Cgig2_014162</name>
</gene>
<dbReference type="OrthoDB" id="998307at2759"/>
<organism evidence="1 2">
    <name type="scientific">Carnegiea gigantea</name>
    <dbReference type="NCBI Taxonomy" id="171969"/>
    <lineage>
        <taxon>Eukaryota</taxon>
        <taxon>Viridiplantae</taxon>
        <taxon>Streptophyta</taxon>
        <taxon>Embryophyta</taxon>
        <taxon>Tracheophyta</taxon>
        <taxon>Spermatophyta</taxon>
        <taxon>Magnoliopsida</taxon>
        <taxon>eudicotyledons</taxon>
        <taxon>Gunneridae</taxon>
        <taxon>Pentapetalae</taxon>
        <taxon>Caryophyllales</taxon>
        <taxon>Cactineae</taxon>
        <taxon>Cactaceae</taxon>
        <taxon>Cactoideae</taxon>
        <taxon>Echinocereeae</taxon>
        <taxon>Carnegiea</taxon>
    </lineage>
</organism>
<evidence type="ECO:0008006" key="3">
    <source>
        <dbReference type="Google" id="ProtNLM"/>
    </source>
</evidence>
<comment type="caution">
    <text evidence="1">The sequence shown here is derived from an EMBL/GenBank/DDBJ whole genome shotgun (WGS) entry which is preliminary data.</text>
</comment>
<dbReference type="Proteomes" id="UP001153076">
    <property type="component" value="Unassembled WGS sequence"/>
</dbReference>